<dbReference type="InterPro" id="IPR036291">
    <property type="entry name" value="NAD(P)-bd_dom_sf"/>
</dbReference>
<sequence length="305" mass="32659">MGRVAVVGATGCVGRQICPAFARRGHEVLAIARHPARHIASYRFLPLDIAALEPEETARTLQAERVDVVVNAAGRWGPTEAEMVHSHGGLVERLVAAMDLLPGRPRVVHLGSVHEYGPVPAGTLIDESIAPNPSNAYARTKLAGSTAVLDATRAGRMDGVVLRAVNIYGPHPPQETFLAALLRKLHGATSGGVIEVSIAPARRDFVDVRDVAEAVVKAAAAPVVGRVVNIGRGEAMEMHELVTLLFSAAGLPLDMLKVRDEQVPNRGGGGDWTRADIRLAAELLGWRPEISPWESVRAMWDAFTY</sequence>
<accession>A0A365H0W7</accession>
<dbReference type="RefSeq" id="WP_111870318.1">
    <property type="nucleotide sequence ID" value="NZ_QLYX01000012.1"/>
</dbReference>
<evidence type="ECO:0000259" key="1">
    <source>
        <dbReference type="Pfam" id="PF01370"/>
    </source>
</evidence>
<feature type="domain" description="NAD-dependent epimerase/dehydratase" evidence="1">
    <location>
        <begin position="4"/>
        <end position="231"/>
    </location>
</feature>
<gene>
    <name evidence="2" type="ORF">DPM19_24280</name>
</gene>
<dbReference type="InterPro" id="IPR050177">
    <property type="entry name" value="Lipid_A_modif_metabolic_enz"/>
</dbReference>
<dbReference type="AlphaFoldDB" id="A0A365H0W7"/>
<dbReference type="Pfam" id="PF01370">
    <property type="entry name" value="Epimerase"/>
    <property type="match status" value="1"/>
</dbReference>
<keyword evidence="3" id="KW-1185">Reference proteome</keyword>
<protein>
    <submittedName>
        <fullName evidence="2">NAD(P)-dependent oxidoreductase</fullName>
    </submittedName>
</protein>
<evidence type="ECO:0000313" key="2">
    <source>
        <dbReference type="EMBL" id="RAY12711.1"/>
    </source>
</evidence>
<name>A0A365H0W7_9ACTN</name>
<dbReference type="InterPro" id="IPR001509">
    <property type="entry name" value="Epimerase_deHydtase"/>
</dbReference>
<organism evidence="2 3">
    <name type="scientific">Actinomadura craniellae</name>
    <dbReference type="NCBI Taxonomy" id="2231787"/>
    <lineage>
        <taxon>Bacteria</taxon>
        <taxon>Bacillati</taxon>
        <taxon>Actinomycetota</taxon>
        <taxon>Actinomycetes</taxon>
        <taxon>Streptosporangiales</taxon>
        <taxon>Thermomonosporaceae</taxon>
        <taxon>Actinomadura</taxon>
    </lineage>
</organism>
<comment type="caution">
    <text evidence="2">The sequence shown here is derived from an EMBL/GenBank/DDBJ whole genome shotgun (WGS) entry which is preliminary data.</text>
</comment>
<dbReference type="SUPFAM" id="SSF51735">
    <property type="entry name" value="NAD(P)-binding Rossmann-fold domains"/>
    <property type="match status" value="1"/>
</dbReference>
<reference evidence="2 3" key="1">
    <citation type="submission" date="2018-06" db="EMBL/GenBank/DDBJ databases">
        <title>Actinomadura craniellae sp. nov. isolated from marine sponge Craniella sp.</title>
        <authorList>
            <person name="Li L."/>
            <person name="Xu Q.H."/>
            <person name="Lin H.W."/>
            <person name="Lu Y.H."/>
        </authorList>
    </citation>
    <scope>NUCLEOTIDE SEQUENCE [LARGE SCALE GENOMIC DNA]</scope>
    <source>
        <strain evidence="2 3">LHW63021</strain>
    </source>
</reference>
<proteinExistence type="predicted"/>
<dbReference type="PANTHER" id="PTHR43245">
    <property type="entry name" value="BIFUNCTIONAL POLYMYXIN RESISTANCE PROTEIN ARNA"/>
    <property type="match status" value="1"/>
</dbReference>
<dbReference type="OrthoDB" id="4559195at2"/>
<evidence type="ECO:0000313" key="3">
    <source>
        <dbReference type="Proteomes" id="UP000251891"/>
    </source>
</evidence>
<dbReference type="EMBL" id="QLYX01000012">
    <property type="protein sequence ID" value="RAY12711.1"/>
    <property type="molecule type" value="Genomic_DNA"/>
</dbReference>
<dbReference type="Proteomes" id="UP000251891">
    <property type="component" value="Unassembled WGS sequence"/>
</dbReference>
<dbReference type="Gene3D" id="3.40.50.720">
    <property type="entry name" value="NAD(P)-binding Rossmann-like Domain"/>
    <property type="match status" value="1"/>
</dbReference>